<dbReference type="OrthoDB" id="10279410at2759"/>
<dbReference type="InterPro" id="IPR011050">
    <property type="entry name" value="Pectin_lyase_fold/virulence"/>
</dbReference>
<dbReference type="PROSITE" id="PS51257">
    <property type="entry name" value="PROKAR_LIPOPROTEIN"/>
    <property type="match status" value="1"/>
</dbReference>
<feature type="signal peptide" evidence="1">
    <location>
        <begin position="1"/>
        <end position="21"/>
    </location>
</feature>
<sequence length="388" mass="41094">MKQVAVAAIGAAALSAAGCMAAPTPMDISNCAELQAAAEATATVGNVLGQLVEEEIFCDEWLSVEIPENKLKLDGDDGVTYKFDKVRFVVKSGAILRVDVPVEFTGDRTQVVHGGVLNVEEGGKARFLSSVSMDGIGVDTVDLADMKHGGCVYNQGYVRFEGEFYANGCETVSTIEEYRVAMAGNGAGIWNGKDAKVVFKEAVEMDFCGNWPWTSNGAEPGSDGGAIYSDGEVSFFEDALFTNNEADEGGALWIGVTGVVKFLKSAKATFQSNSGPGNGGTINNYGVLVMRNTASFNQGRSTDGSGGCISCGPASEMVFVKNVLFDGCQSTEHGAAIYIDYDNVEFLPEDATYTDNFIVNNSDGFYKCEDVYVVGDGSGDEDAYMCLP</sequence>
<accession>D7FSQ1</accession>
<protein>
    <submittedName>
        <fullName evidence="2">Adhesin-like protein</fullName>
    </submittedName>
</protein>
<reference evidence="2 3" key="1">
    <citation type="journal article" date="2010" name="Nature">
        <title>The Ectocarpus genome and the independent evolution of multicellularity in brown algae.</title>
        <authorList>
            <person name="Cock J.M."/>
            <person name="Sterck L."/>
            <person name="Rouze P."/>
            <person name="Scornet D."/>
            <person name="Allen A.E."/>
            <person name="Amoutzias G."/>
            <person name="Anthouard V."/>
            <person name="Artiguenave F."/>
            <person name="Aury J.M."/>
            <person name="Badger J.H."/>
            <person name="Beszteri B."/>
            <person name="Billiau K."/>
            <person name="Bonnet E."/>
            <person name="Bothwell J.H."/>
            <person name="Bowler C."/>
            <person name="Boyen C."/>
            <person name="Brownlee C."/>
            <person name="Carrano C.J."/>
            <person name="Charrier B."/>
            <person name="Cho G.Y."/>
            <person name="Coelho S.M."/>
            <person name="Collen J."/>
            <person name="Corre E."/>
            <person name="Da Silva C."/>
            <person name="Delage L."/>
            <person name="Delaroque N."/>
            <person name="Dittami S.M."/>
            <person name="Doulbeau S."/>
            <person name="Elias M."/>
            <person name="Farnham G."/>
            <person name="Gachon C.M."/>
            <person name="Gschloessl B."/>
            <person name="Heesch S."/>
            <person name="Jabbari K."/>
            <person name="Jubin C."/>
            <person name="Kawai H."/>
            <person name="Kimura K."/>
            <person name="Kloareg B."/>
            <person name="Kupper F.C."/>
            <person name="Lang D."/>
            <person name="Le Bail A."/>
            <person name="Leblanc C."/>
            <person name="Lerouge P."/>
            <person name="Lohr M."/>
            <person name="Lopez P.J."/>
            <person name="Martens C."/>
            <person name="Maumus F."/>
            <person name="Michel G."/>
            <person name="Miranda-Saavedra D."/>
            <person name="Morales J."/>
            <person name="Moreau H."/>
            <person name="Motomura T."/>
            <person name="Nagasato C."/>
            <person name="Napoli C.A."/>
            <person name="Nelson D.R."/>
            <person name="Nyvall-Collen P."/>
            <person name="Peters A.F."/>
            <person name="Pommier C."/>
            <person name="Potin P."/>
            <person name="Poulain J."/>
            <person name="Quesneville H."/>
            <person name="Read B."/>
            <person name="Rensing S.A."/>
            <person name="Ritter A."/>
            <person name="Rousvoal S."/>
            <person name="Samanta M."/>
            <person name="Samson G."/>
            <person name="Schroeder D.C."/>
            <person name="Segurens B."/>
            <person name="Strittmatter M."/>
            <person name="Tonon T."/>
            <person name="Tregear J.W."/>
            <person name="Valentin K."/>
            <person name="von Dassow P."/>
            <person name="Yamagishi T."/>
            <person name="Van de Peer Y."/>
            <person name="Wincker P."/>
        </authorList>
    </citation>
    <scope>NUCLEOTIDE SEQUENCE [LARGE SCALE GENOMIC DNA]</scope>
    <source>
        <strain evidence="3">Ec32 / CCAP1310/4</strain>
    </source>
</reference>
<dbReference type="EMBL" id="FN648418">
    <property type="protein sequence ID" value="CBJ31192.1"/>
    <property type="molecule type" value="Genomic_DNA"/>
</dbReference>
<dbReference type="SUPFAM" id="SSF51126">
    <property type="entry name" value="Pectin lyase-like"/>
    <property type="match status" value="1"/>
</dbReference>
<gene>
    <name evidence="2" type="ORF">Esi_0238_0014</name>
</gene>
<dbReference type="InParanoid" id="D7FSQ1"/>
<keyword evidence="3" id="KW-1185">Reference proteome</keyword>
<organism evidence="2 3">
    <name type="scientific">Ectocarpus siliculosus</name>
    <name type="common">Brown alga</name>
    <name type="synonym">Conferva siliculosa</name>
    <dbReference type="NCBI Taxonomy" id="2880"/>
    <lineage>
        <taxon>Eukaryota</taxon>
        <taxon>Sar</taxon>
        <taxon>Stramenopiles</taxon>
        <taxon>Ochrophyta</taxon>
        <taxon>PX clade</taxon>
        <taxon>Phaeophyceae</taxon>
        <taxon>Ectocarpales</taxon>
        <taxon>Ectocarpaceae</taxon>
        <taxon>Ectocarpus</taxon>
    </lineage>
</organism>
<evidence type="ECO:0000256" key="1">
    <source>
        <dbReference type="SAM" id="SignalP"/>
    </source>
</evidence>
<dbReference type="AlphaFoldDB" id="D7FSQ1"/>
<feature type="chain" id="PRO_5003095384" evidence="1">
    <location>
        <begin position="22"/>
        <end position="388"/>
    </location>
</feature>
<name>D7FSQ1_ECTSI</name>
<proteinExistence type="predicted"/>
<dbReference type="Proteomes" id="UP000002630">
    <property type="component" value="Linkage Group LG09"/>
</dbReference>
<dbReference type="EMBL" id="FN649734">
    <property type="protein sequence ID" value="CBJ31192.1"/>
    <property type="molecule type" value="Genomic_DNA"/>
</dbReference>
<keyword evidence="1" id="KW-0732">Signal</keyword>
<evidence type="ECO:0000313" key="2">
    <source>
        <dbReference type="EMBL" id="CBJ31192.1"/>
    </source>
</evidence>
<evidence type="ECO:0000313" key="3">
    <source>
        <dbReference type="Proteomes" id="UP000002630"/>
    </source>
</evidence>